<dbReference type="Pfam" id="PF06057">
    <property type="entry name" value="VirJ"/>
    <property type="match status" value="1"/>
</dbReference>
<dbReference type="Proteomes" id="UP000582981">
    <property type="component" value="Unassembled WGS sequence"/>
</dbReference>
<evidence type="ECO:0000313" key="3">
    <source>
        <dbReference type="Proteomes" id="UP000582981"/>
    </source>
</evidence>
<feature type="domain" description="Bacterial virulence" evidence="1">
    <location>
        <begin position="52"/>
        <end position="259"/>
    </location>
</feature>
<dbReference type="Gene3D" id="3.40.50.1820">
    <property type="entry name" value="alpha/beta hydrolase"/>
    <property type="match status" value="1"/>
</dbReference>
<dbReference type="RefSeq" id="WP_177143293.1">
    <property type="nucleotide sequence ID" value="NZ_JACAPU010000003.1"/>
</dbReference>
<dbReference type="EMBL" id="JACAPU010000003">
    <property type="protein sequence ID" value="NWB45494.1"/>
    <property type="molecule type" value="Genomic_DNA"/>
</dbReference>
<name>A0A7Y8BJ21_9PSED</name>
<dbReference type="InterPro" id="IPR029058">
    <property type="entry name" value="AB_hydrolase_fold"/>
</dbReference>
<sequence>MNGLSRKLLWLLCLFPVLGILVLLPWGTSPLEQSLTVMDNTLVAPAQGECRDLFAIFYSGDSGWGFVEQQLSQPLNEHAISVLGVDTKAYFWNGRSPESAVADLSLLITRYREQWHKSHIWLIGYSFGANVLPSLIERLPAEDRSHVIALTLLGPTQDIFFEVELENYMHQSWLRTQAKRLRNAVLPVRHYDALPPLSSLQQQLPVVCYFGTAPSIHVADRSLCETTRLPPWIKATAYPGGHDFGGVFQPVATQMLHDIAPLLPSCHG</sequence>
<reference evidence="2 3" key="1">
    <citation type="submission" date="2020-04" db="EMBL/GenBank/DDBJ databases">
        <title>Molecular characterization of pseudomonads from Agaricus bisporus reveal novel blotch 2 pathogens in Western Europe.</title>
        <authorList>
            <person name="Taparia T."/>
            <person name="Krijger M."/>
            <person name="Haynes E."/>
            <person name="Elpinstone J.G."/>
            <person name="Noble R."/>
            <person name="Van Der Wolf J."/>
        </authorList>
    </citation>
    <scope>NUCLEOTIDE SEQUENCE [LARGE SCALE GENOMIC DNA]</scope>
    <source>
        <strain evidence="2 3">F1001</strain>
    </source>
</reference>
<evidence type="ECO:0000259" key="1">
    <source>
        <dbReference type="Pfam" id="PF06057"/>
    </source>
</evidence>
<dbReference type="AlphaFoldDB" id="A0A7Y8BJ21"/>
<dbReference type="InterPro" id="IPR010333">
    <property type="entry name" value="VirJ"/>
</dbReference>
<proteinExistence type="predicted"/>
<gene>
    <name evidence="2" type="ORF">HX829_03230</name>
</gene>
<comment type="caution">
    <text evidence="2">The sequence shown here is derived from an EMBL/GenBank/DDBJ whole genome shotgun (WGS) entry which is preliminary data.</text>
</comment>
<accession>A0A7Y8BJ21</accession>
<dbReference type="SUPFAM" id="SSF53474">
    <property type="entry name" value="alpha/beta-Hydrolases"/>
    <property type="match status" value="1"/>
</dbReference>
<organism evidence="2 3">
    <name type="scientific">Pseudomonas gingeri</name>
    <dbReference type="NCBI Taxonomy" id="117681"/>
    <lineage>
        <taxon>Bacteria</taxon>
        <taxon>Pseudomonadati</taxon>
        <taxon>Pseudomonadota</taxon>
        <taxon>Gammaproteobacteria</taxon>
        <taxon>Pseudomonadales</taxon>
        <taxon>Pseudomonadaceae</taxon>
        <taxon>Pseudomonas</taxon>
    </lineage>
</organism>
<evidence type="ECO:0000313" key="2">
    <source>
        <dbReference type="EMBL" id="NWB45494.1"/>
    </source>
</evidence>
<protein>
    <submittedName>
        <fullName evidence="2">Virulence protein</fullName>
    </submittedName>
</protein>